<dbReference type="Gene3D" id="3.90.226.10">
    <property type="entry name" value="2-enoyl-CoA Hydratase, Chain A, domain 1"/>
    <property type="match status" value="1"/>
</dbReference>
<evidence type="ECO:0000256" key="5">
    <source>
        <dbReference type="ARBA" id="ARBA00011915"/>
    </source>
</evidence>
<organism evidence="13 14">
    <name type="scientific">Elysia crispata</name>
    <name type="common">lettuce slug</name>
    <dbReference type="NCBI Taxonomy" id="231223"/>
    <lineage>
        <taxon>Eukaryota</taxon>
        <taxon>Metazoa</taxon>
        <taxon>Spiralia</taxon>
        <taxon>Lophotrochozoa</taxon>
        <taxon>Mollusca</taxon>
        <taxon>Gastropoda</taxon>
        <taxon>Heterobranchia</taxon>
        <taxon>Euthyneura</taxon>
        <taxon>Panpulmonata</taxon>
        <taxon>Sacoglossa</taxon>
        <taxon>Placobranchoidea</taxon>
        <taxon>Plakobranchidae</taxon>
        <taxon>Elysia</taxon>
    </lineage>
</organism>
<evidence type="ECO:0000256" key="11">
    <source>
        <dbReference type="ARBA" id="ARBA00031181"/>
    </source>
</evidence>
<evidence type="ECO:0000256" key="2">
    <source>
        <dbReference type="ARBA" id="ARBA00004173"/>
    </source>
</evidence>
<keyword evidence="14" id="KW-1185">Reference proteome</keyword>
<sequence>MLTRPLLRLKVLQKHLRMARMSSQAEEEVLFETKGSAAFITLNRPKALNALNLSMVRKIYPQLQKWETDSQVGLVLIKGAGGKAFCAGGDIRAVTEAGRKGDPLSQNFFKEEYILNHKIGNYKKPYIALIDGITMGGGVGLSVHGMFRVATEKTMFAMPETAIGLFPDVGGGHFLPQLPGKMGVFLALTGFRLKSRDVKSVGVATHFVEAAKIPELEERLVRLTSAVSPAEVEAILNDFQNQSKLDSDKEFVLQPHLADIDRLFAGDSMEEIFTSLEKDGSPWATKQLETLKKMSPTSMKISLRLLLEGKGQSLAEDLQVEYRLSQRCVEDKDFHEGVRAVLIEKDGNPKWSPDSIEKVTAEKVDYYFSPLDAKRELTL</sequence>
<evidence type="ECO:0000259" key="12">
    <source>
        <dbReference type="Pfam" id="PF16113"/>
    </source>
</evidence>
<proteinExistence type="inferred from homology"/>
<dbReference type="InterPro" id="IPR032259">
    <property type="entry name" value="HIBYL-CoA-H"/>
</dbReference>
<dbReference type="SUPFAM" id="SSF52096">
    <property type="entry name" value="ClpP/crotonase"/>
    <property type="match status" value="1"/>
</dbReference>
<name>A0AAE1AD43_9GAST</name>
<keyword evidence="9" id="KW-0496">Mitochondrion</keyword>
<dbReference type="Pfam" id="PF16113">
    <property type="entry name" value="ECH_2"/>
    <property type="match status" value="1"/>
</dbReference>
<evidence type="ECO:0000256" key="3">
    <source>
        <dbReference type="ARBA" id="ARBA00005109"/>
    </source>
</evidence>
<dbReference type="InterPro" id="IPR029045">
    <property type="entry name" value="ClpP/crotonase-like_dom_sf"/>
</dbReference>
<dbReference type="EC" id="3.1.2.4" evidence="5"/>
<feature type="domain" description="Enoyl-CoA hydratase/isomerase" evidence="12">
    <location>
        <begin position="38"/>
        <end position="368"/>
    </location>
</feature>
<accession>A0AAE1AD43</accession>
<evidence type="ECO:0000256" key="10">
    <source>
        <dbReference type="ARBA" id="ARBA00024871"/>
    </source>
</evidence>
<comment type="similarity">
    <text evidence="4">Belongs to the enoyl-CoA hydratase/isomerase family.</text>
</comment>
<dbReference type="GO" id="GO:0006574">
    <property type="term" value="P:L-valine catabolic process"/>
    <property type="evidence" value="ECO:0007669"/>
    <property type="project" value="TreeGrafter"/>
</dbReference>
<comment type="subcellular location">
    <subcellularLocation>
        <location evidence="2">Mitochondrion</location>
    </subcellularLocation>
</comment>
<dbReference type="FunFam" id="3.90.226.10:FF:000026">
    <property type="entry name" value="3-hydroxyisobutyryl-CoA hydrolase, mitochondrial"/>
    <property type="match status" value="1"/>
</dbReference>
<evidence type="ECO:0000256" key="4">
    <source>
        <dbReference type="ARBA" id="ARBA00005254"/>
    </source>
</evidence>
<gene>
    <name evidence="13" type="ORF">RRG08_037998</name>
</gene>
<evidence type="ECO:0000313" key="13">
    <source>
        <dbReference type="EMBL" id="KAK3785046.1"/>
    </source>
</evidence>
<dbReference type="NCBIfam" id="NF004127">
    <property type="entry name" value="PRK05617.1"/>
    <property type="match status" value="1"/>
</dbReference>
<reference evidence="13" key="1">
    <citation type="journal article" date="2023" name="G3 (Bethesda)">
        <title>A reference genome for the long-term kleptoplast-retaining sea slug Elysia crispata morphotype clarki.</title>
        <authorList>
            <person name="Eastman K.E."/>
            <person name="Pendleton A.L."/>
            <person name="Shaikh M.A."/>
            <person name="Suttiyut T."/>
            <person name="Ogas R."/>
            <person name="Tomko P."/>
            <person name="Gavelis G."/>
            <person name="Widhalm J.R."/>
            <person name="Wisecaver J.H."/>
        </authorList>
    </citation>
    <scope>NUCLEOTIDE SEQUENCE</scope>
    <source>
        <strain evidence="13">ECLA1</strain>
    </source>
</reference>
<keyword evidence="8" id="KW-0378">Hydrolase</keyword>
<comment type="pathway">
    <text evidence="3">Amino-acid degradation; L-valine degradation.</text>
</comment>
<dbReference type="PANTHER" id="PTHR43176">
    <property type="entry name" value="3-HYDROXYISOBUTYRYL-COA HYDROLASE-RELATED"/>
    <property type="match status" value="1"/>
</dbReference>
<dbReference type="EMBL" id="JAWDGP010002177">
    <property type="protein sequence ID" value="KAK3785046.1"/>
    <property type="molecule type" value="Genomic_DNA"/>
</dbReference>
<dbReference type="AlphaFoldDB" id="A0AAE1AD43"/>
<keyword evidence="7" id="KW-0101">Branched-chain amino acid catabolism</keyword>
<dbReference type="PANTHER" id="PTHR43176:SF3">
    <property type="entry name" value="3-HYDROXYISOBUTYRYL-COA HYDROLASE, MITOCHONDRIAL"/>
    <property type="match status" value="1"/>
</dbReference>
<dbReference type="GO" id="GO:0003860">
    <property type="term" value="F:3-hydroxyisobutyryl-CoA hydrolase activity"/>
    <property type="evidence" value="ECO:0007669"/>
    <property type="project" value="UniProtKB-EC"/>
</dbReference>
<evidence type="ECO:0000313" key="14">
    <source>
        <dbReference type="Proteomes" id="UP001283361"/>
    </source>
</evidence>
<dbReference type="Proteomes" id="UP001283361">
    <property type="component" value="Unassembled WGS sequence"/>
</dbReference>
<dbReference type="GO" id="GO:0005739">
    <property type="term" value="C:mitochondrion"/>
    <property type="evidence" value="ECO:0007669"/>
    <property type="project" value="UniProtKB-SubCell"/>
</dbReference>
<comment type="function">
    <text evidence="10">Hydrolyzes 3-hydroxyisobutyryl-CoA (HIBYL-CoA), a saline catabolite. Has high activity toward isobutyryl-CoA. Could be an isobutyryl-CoA dehydrogenase that functions in valine catabolism. Also hydrolyzes 3-hydroxypropanoyl-CoA.</text>
</comment>
<evidence type="ECO:0000256" key="6">
    <source>
        <dbReference type="ARBA" id="ARBA00016714"/>
    </source>
</evidence>
<protein>
    <recommendedName>
        <fullName evidence="6">3-hydroxyisobutyryl-CoA hydrolase, mitochondrial</fullName>
        <ecNumber evidence="5">3.1.2.4</ecNumber>
    </recommendedName>
    <alternativeName>
        <fullName evidence="11">3-hydroxyisobutyryl-coenzyme A hydrolase</fullName>
    </alternativeName>
</protein>
<evidence type="ECO:0000256" key="8">
    <source>
        <dbReference type="ARBA" id="ARBA00022801"/>
    </source>
</evidence>
<comment type="catalytic activity">
    <reaction evidence="1">
        <text>3-hydroxy-2-methylpropanoyl-CoA + H2O = 3-hydroxy-2-methylpropanoate + CoA + H(+)</text>
        <dbReference type="Rhea" id="RHEA:20888"/>
        <dbReference type="ChEBI" id="CHEBI:11805"/>
        <dbReference type="ChEBI" id="CHEBI:15377"/>
        <dbReference type="ChEBI" id="CHEBI:15378"/>
        <dbReference type="ChEBI" id="CHEBI:57287"/>
        <dbReference type="ChEBI" id="CHEBI:57340"/>
        <dbReference type="EC" id="3.1.2.4"/>
    </reaction>
</comment>
<dbReference type="CDD" id="cd06558">
    <property type="entry name" value="crotonase-like"/>
    <property type="match status" value="1"/>
</dbReference>
<evidence type="ECO:0000256" key="1">
    <source>
        <dbReference type="ARBA" id="ARBA00001709"/>
    </source>
</evidence>
<comment type="caution">
    <text evidence="13">The sequence shown here is derived from an EMBL/GenBank/DDBJ whole genome shotgun (WGS) entry which is preliminary data.</text>
</comment>
<evidence type="ECO:0000256" key="9">
    <source>
        <dbReference type="ARBA" id="ARBA00023128"/>
    </source>
</evidence>
<dbReference type="InterPro" id="IPR045004">
    <property type="entry name" value="ECH_dom"/>
</dbReference>
<evidence type="ECO:0000256" key="7">
    <source>
        <dbReference type="ARBA" id="ARBA00022456"/>
    </source>
</evidence>